<dbReference type="AlphaFoldDB" id="A0A382Z2J2"/>
<dbReference type="EMBL" id="UINC01180503">
    <property type="protein sequence ID" value="SVD89732.1"/>
    <property type="molecule type" value="Genomic_DNA"/>
</dbReference>
<gene>
    <name evidence="1" type="ORF">METZ01_LOCUS442586</name>
</gene>
<accession>A0A382Z2J2</accession>
<feature type="non-terminal residue" evidence="1">
    <location>
        <position position="37"/>
    </location>
</feature>
<sequence length="37" mass="4011">MMICCSCPHKCWISCELGANHPPKAGSDTAKDAMCNR</sequence>
<reference evidence="1" key="1">
    <citation type="submission" date="2018-05" db="EMBL/GenBank/DDBJ databases">
        <authorList>
            <person name="Lanie J.A."/>
            <person name="Ng W.-L."/>
            <person name="Kazmierczak K.M."/>
            <person name="Andrzejewski T.M."/>
            <person name="Davidsen T.M."/>
            <person name="Wayne K.J."/>
            <person name="Tettelin H."/>
            <person name="Glass J.I."/>
            <person name="Rusch D."/>
            <person name="Podicherti R."/>
            <person name="Tsui H.-C.T."/>
            <person name="Winkler M.E."/>
        </authorList>
    </citation>
    <scope>NUCLEOTIDE SEQUENCE</scope>
</reference>
<protein>
    <submittedName>
        <fullName evidence="1">Uncharacterized protein</fullName>
    </submittedName>
</protein>
<name>A0A382Z2J2_9ZZZZ</name>
<evidence type="ECO:0000313" key="1">
    <source>
        <dbReference type="EMBL" id="SVD89732.1"/>
    </source>
</evidence>
<organism evidence="1">
    <name type="scientific">marine metagenome</name>
    <dbReference type="NCBI Taxonomy" id="408172"/>
    <lineage>
        <taxon>unclassified sequences</taxon>
        <taxon>metagenomes</taxon>
        <taxon>ecological metagenomes</taxon>
    </lineage>
</organism>
<proteinExistence type="predicted"/>